<dbReference type="Proteomes" id="UP000033111">
    <property type="component" value="Chromosome"/>
</dbReference>
<reference evidence="1 2" key="1">
    <citation type="submission" date="2014-07" db="EMBL/GenBank/DDBJ databases">
        <title>Methanogenic archaea and the global carbon cycle.</title>
        <authorList>
            <person name="Henriksen J.R."/>
            <person name="Luke J."/>
            <person name="Reinhart S."/>
            <person name="Benedict M.N."/>
            <person name="Youngblut N.D."/>
            <person name="Metcalf M.E."/>
            <person name="Whitaker R.J."/>
            <person name="Metcalf W.W."/>
        </authorList>
    </citation>
    <scope>NUCLEOTIDE SEQUENCE [LARGE SCALE GENOMIC DNA]</scope>
    <source>
        <strain evidence="1 2">T4/M</strain>
    </source>
</reference>
<evidence type="ECO:0000313" key="1">
    <source>
        <dbReference type="EMBL" id="AKB28508.1"/>
    </source>
</evidence>
<dbReference type="PATRIC" id="fig|1434120.4.peg.2287"/>
<dbReference type="GeneID" id="24860631"/>
<sequence length="295" mass="34711">MNELKLDNKPVEKLFYKFRPINQHLFDTLEYNELYFRDPRDYNDPVDSVVDGYYEGTFEEFIDYMIKKGGMSREVAVNNMVVGIALGDYQITGNKFKRTAPKKRLHFDIPHIPTYCLSEENKDVTMWSHYADHHKGVCLSFKAKYGPIPEYGEEGYGLTINSERIPIVEMTYDGKMPDPINLLDINGKQLMQFLSTKGSCWEYEKEYRMFLFEEANEQNQNIKRCTFEKTELEGIIFGLNVKKCDALKIYRIIHKNYNDVPFNFYKVQKVENGYEIRIKPICKTGIDEYLESLSD</sequence>
<protein>
    <recommendedName>
        <fullName evidence="3">DUF2971 domain-containing protein</fullName>
    </recommendedName>
</protein>
<evidence type="ECO:0008006" key="3">
    <source>
        <dbReference type="Google" id="ProtNLM"/>
    </source>
</evidence>
<evidence type="ECO:0000313" key="2">
    <source>
        <dbReference type="Proteomes" id="UP000033111"/>
    </source>
</evidence>
<dbReference type="HOGENOM" id="CLU_050666_1_0_2"/>
<keyword evidence="2" id="KW-1185">Reference proteome</keyword>
<dbReference type="KEGG" id="msw:MSSIT_1789"/>
<organism evidence="1 2">
    <name type="scientific">Methanosarcina siciliae T4/M</name>
    <dbReference type="NCBI Taxonomy" id="1434120"/>
    <lineage>
        <taxon>Archaea</taxon>
        <taxon>Methanobacteriati</taxon>
        <taxon>Methanobacteriota</taxon>
        <taxon>Stenosarchaea group</taxon>
        <taxon>Methanomicrobia</taxon>
        <taxon>Methanosarcinales</taxon>
        <taxon>Methanosarcinaceae</taxon>
        <taxon>Methanosarcina</taxon>
    </lineage>
</organism>
<dbReference type="InterPro" id="IPR021352">
    <property type="entry name" value="DUF2971"/>
</dbReference>
<dbReference type="Pfam" id="PF11185">
    <property type="entry name" value="DUF2971"/>
    <property type="match status" value="1"/>
</dbReference>
<name>A0A0E3P4G6_9EURY</name>
<proteinExistence type="predicted"/>
<dbReference type="AlphaFoldDB" id="A0A0E3P4G6"/>
<gene>
    <name evidence="1" type="ORF">MSSIT_1789</name>
</gene>
<dbReference type="RefSeq" id="WP_048171926.1">
    <property type="nucleotide sequence ID" value="NZ_CP009506.1"/>
</dbReference>
<accession>A0A0E3P4G6</accession>
<dbReference type="OrthoDB" id="137965at2157"/>
<dbReference type="EMBL" id="CP009506">
    <property type="protein sequence ID" value="AKB28508.1"/>
    <property type="molecule type" value="Genomic_DNA"/>
</dbReference>